<dbReference type="STRING" id="84035.SAMN05660742_10498"/>
<feature type="chain" id="PRO_5011559271" evidence="1">
    <location>
        <begin position="24"/>
        <end position="474"/>
    </location>
</feature>
<organism evidence="3 4">
    <name type="scientific">Propionispira arboris</name>
    <dbReference type="NCBI Taxonomy" id="84035"/>
    <lineage>
        <taxon>Bacteria</taxon>
        <taxon>Bacillati</taxon>
        <taxon>Bacillota</taxon>
        <taxon>Negativicutes</taxon>
        <taxon>Selenomonadales</taxon>
        <taxon>Selenomonadaceae</taxon>
        <taxon>Propionispira</taxon>
    </lineage>
</organism>
<dbReference type="AlphaFoldDB" id="A0A1H6X1L2"/>
<evidence type="ECO:0000313" key="3">
    <source>
        <dbReference type="EMBL" id="SEJ18960.1"/>
    </source>
</evidence>
<evidence type="ECO:0000313" key="4">
    <source>
        <dbReference type="Proteomes" id="UP000199662"/>
    </source>
</evidence>
<evidence type="ECO:0000256" key="1">
    <source>
        <dbReference type="SAM" id="SignalP"/>
    </source>
</evidence>
<sequence length="474" mass="52965">MKKKLIFSAAVIGALGLSNVAMAAQANPFASVPKDHWAYSAVEKLVQDGLVDGYGDSDFRGEKAITRYEMAELVAKAMSNVDKADDANKASLDRLSKEYSSELDNMGVRLKKVEDKMSSFKWYGDARFRYYENKDNKIKDTNDGHTSKASQFEERVRLGIYAEPGKNLSINGRIKYENQINVKNGWGGNNQNFNSWDNSYRDQGAFRLDKFSLDWDHANTKVSLGRVELNLGQGLLWWENQIDGIYATHKFGNNVTASAGWGDMAAEGWQDSNMGAFMANVDVTTSAATHVTLAHLKTNGTLKNHSTEYQNKWIDVGGTWTQMPVLTDVWTDQAYAFDQYALGFNSQISKKVNLIAEYVKNNAESADQNHGYWTRLTYGNQVWSQAKTWKVYAEYMSLGNAAIDSKYWGHRLNVAGGNGYNGDGDKGWGIGASYMLASNTNLELTYYKMQPYDSGKSGFSKYDDIAYAAVTVSF</sequence>
<dbReference type="PROSITE" id="PS51272">
    <property type="entry name" value="SLH"/>
    <property type="match status" value="1"/>
</dbReference>
<gene>
    <name evidence="3" type="ORF">SAMN05660742_10498</name>
</gene>
<dbReference type="Proteomes" id="UP000199662">
    <property type="component" value="Unassembled WGS sequence"/>
</dbReference>
<reference evidence="3 4" key="1">
    <citation type="submission" date="2016-10" db="EMBL/GenBank/DDBJ databases">
        <authorList>
            <person name="de Groot N.N."/>
        </authorList>
    </citation>
    <scope>NUCLEOTIDE SEQUENCE [LARGE SCALE GENOMIC DNA]</scope>
    <source>
        <strain evidence="3 4">DSM 2179</strain>
    </source>
</reference>
<evidence type="ECO:0000259" key="2">
    <source>
        <dbReference type="PROSITE" id="PS51272"/>
    </source>
</evidence>
<dbReference type="InterPro" id="IPR051465">
    <property type="entry name" value="Cell_Envelope_Struct_Comp"/>
</dbReference>
<dbReference type="InterPro" id="IPR001119">
    <property type="entry name" value="SLH_dom"/>
</dbReference>
<dbReference type="EMBL" id="FNZK01000004">
    <property type="protein sequence ID" value="SEJ18960.1"/>
    <property type="molecule type" value="Genomic_DNA"/>
</dbReference>
<feature type="signal peptide" evidence="1">
    <location>
        <begin position="1"/>
        <end position="23"/>
    </location>
</feature>
<name>A0A1H6X1L2_9FIRM</name>
<dbReference type="PANTHER" id="PTHR43308">
    <property type="entry name" value="OUTER MEMBRANE PROTEIN ALPHA-RELATED"/>
    <property type="match status" value="1"/>
</dbReference>
<protein>
    <submittedName>
        <fullName evidence="3">S-layer homology domain-containing protein</fullName>
    </submittedName>
</protein>
<keyword evidence="4" id="KW-1185">Reference proteome</keyword>
<proteinExistence type="predicted"/>
<feature type="domain" description="SLH" evidence="2">
    <location>
        <begin position="25"/>
        <end position="88"/>
    </location>
</feature>
<keyword evidence="1" id="KW-0732">Signal</keyword>
<accession>A0A1H6X1L2</accession>
<dbReference type="PANTHER" id="PTHR43308:SF5">
    <property type="entry name" value="S-LAYER PROTEIN _ PEPTIDOGLYCAN ENDO-BETA-N-ACETYLGLUCOSAMINIDASE"/>
    <property type="match status" value="1"/>
</dbReference>
<dbReference type="Pfam" id="PF00395">
    <property type="entry name" value="SLH"/>
    <property type="match status" value="1"/>
</dbReference>
<dbReference type="RefSeq" id="WP_091829883.1">
    <property type="nucleotide sequence ID" value="NZ_FNZK01000004.1"/>
</dbReference>